<evidence type="ECO:0000313" key="3">
    <source>
        <dbReference type="Proteomes" id="UP001213799"/>
    </source>
</evidence>
<reference evidence="2" key="2">
    <citation type="submission" date="2023-01" db="EMBL/GenBank/DDBJ databases">
        <authorList>
            <person name="Petersen C."/>
        </authorList>
    </citation>
    <scope>NUCLEOTIDE SEQUENCE</scope>
    <source>
        <strain evidence="2">IBT 12815</strain>
    </source>
</reference>
<feature type="region of interest" description="Disordered" evidence="1">
    <location>
        <begin position="1"/>
        <end position="146"/>
    </location>
</feature>
<feature type="compositionally biased region" description="Basic and acidic residues" evidence="1">
    <location>
        <begin position="43"/>
        <end position="55"/>
    </location>
</feature>
<gene>
    <name evidence="2" type="ORF">N7537_010399</name>
</gene>
<sequence length="146" mass="16795">MAQISRRRTRQITPERLSLLGHPPNVQSTSTKRKRGVLGHSRRLAERATTGEKIHISPSRQKSRITLRLRQQQCQGPESAWWTSSEIFAQNDDAKNQDDGEQSQDEAATKEMVRQAWLKRLRPRACHQSSPVKSNETRKSKRVCKV</sequence>
<comment type="caution">
    <text evidence="2">The sequence shown here is derived from an EMBL/GenBank/DDBJ whole genome shotgun (WGS) entry which is preliminary data.</text>
</comment>
<evidence type="ECO:0000313" key="2">
    <source>
        <dbReference type="EMBL" id="KAJ5593495.1"/>
    </source>
</evidence>
<proteinExistence type="predicted"/>
<reference evidence="2" key="1">
    <citation type="journal article" date="2023" name="IMA Fungus">
        <title>Comparative genomic study of the Penicillium genus elucidates a diverse pangenome and 15 lateral gene transfer events.</title>
        <authorList>
            <person name="Petersen C."/>
            <person name="Sorensen T."/>
            <person name="Nielsen M.R."/>
            <person name="Sondergaard T.E."/>
            <person name="Sorensen J.L."/>
            <person name="Fitzpatrick D.A."/>
            <person name="Frisvad J.C."/>
            <person name="Nielsen K.L."/>
        </authorList>
    </citation>
    <scope>NUCLEOTIDE SEQUENCE</scope>
    <source>
        <strain evidence="2">IBT 12815</strain>
    </source>
</reference>
<feature type="compositionally biased region" description="Basic residues" evidence="1">
    <location>
        <begin position="1"/>
        <end position="10"/>
    </location>
</feature>
<organism evidence="2 3">
    <name type="scientific">Penicillium hordei</name>
    <dbReference type="NCBI Taxonomy" id="40994"/>
    <lineage>
        <taxon>Eukaryota</taxon>
        <taxon>Fungi</taxon>
        <taxon>Dikarya</taxon>
        <taxon>Ascomycota</taxon>
        <taxon>Pezizomycotina</taxon>
        <taxon>Eurotiomycetes</taxon>
        <taxon>Eurotiomycetidae</taxon>
        <taxon>Eurotiales</taxon>
        <taxon>Aspergillaceae</taxon>
        <taxon>Penicillium</taxon>
    </lineage>
</organism>
<dbReference type="EMBL" id="JAQJAE010000005">
    <property type="protein sequence ID" value="KAJ5593495.1"/>
    <property type="molecule type" value="Genomic_DNA"/>
</dbReference>
<protein>
    <submittedName>
        <fullName evidence="2">Uncharacterized protein</fullName>
    </submittedName>
</protein>
<dbReference type="AlphaFoldDB" id="A0AAD6DUJ5"/>
<dbReference type="RefSeq" id="XP_056750121.1">
    <property type="nucleotide sequence ID" value="XM_056901453.1"/>
</dbReference>
<dbReference type="GeneID" id="81591695"/>
<name>A0AAD6DUJ5_9EURO</name>
<keyword evidence="3" id="KW-1185">Reference proteome</keyword>
<feature type="compositionally biased region" description="Basic residues" evidence="1">
    <location>
        <begin position="31"/>
        <end position="42"/>
    </location>
</feature>
<feature type="compositionally biased region" description="Polar residues" evidence="1">
    <location>
        <begin position="69"/>
        <end position="88"/>
    </location>
</feature>
<accession>A0AAD6DUJ5</accession>
<evidence type="ECO:0000256" key="1">
    <source>
        <dbReference type="SAM" id="MobiDB-lite"/>
    </source>
</evidence>
<dbReference type="Proteomes" id="UP001213799">
    <property type="component" value="Unassembled WGS sequence"/>
</dbReference>